<evidence type="ECO:0000256" key="1">
    <source>
        <dbReference type="SAM" id="Coils"/>
    </source>
</evidence>
<dbReference type="OrthoDB" id="9179694at2"/>
<proteinExistence type="predicted"/>
<dbReference type="RefSeq" id="WP_008060518.1">
    <property type="nucleotide sequence ID" value="NZ_AFHG01000043.1"/>
</dbReference>
<sequence>MTKSLRGAANIKKFNDEREQQALALIKSELAKCKKHKMVFRSLGALAEYLGAITNIHRTTLMRNPRYKSLLAEHSGIPETQWAAVRDEDAPPEVLRARMLALKLENSNLQDKLKRLETYIQRKEEVPALSAPAEGVLPAPGGSNADYLAFVDTAMALTALLERLKDSMVINFERKSIVDLSARTSQRVVIGPERATAYLEWLQQQKHLLLGLADGNQ</sequence>
<keyword evidence="1" id="KW-0175">Coiled coil</keyword>
<keyword evidence="3" id="KW-1185">Reference proteome</keyword>
<dbReference type="EMBL" id="AFHG01000043">
    <property type="protein sequence ID" value="EGK72114.1"/>
    <property type="molecule type" value="Genomic_DNA"/>
</dbReference>
<dbReference type="AlphaFoldDB" id="F5RBE3"/>
<reference evidence="2 3" key="1">
    <citation type="journal article" date="2011" name="J. Bacteriol.">
        <title>Genome sequence of Methyloversatilis universalis FAM5T, a methylotrophic representative of the order Rhodocyclales.</title>
        <authorList>
            <person name="Kittichotirat W."/>
            <person name="Good N.M."/>
            <person name="Hall R."/>
            <person name="Bringel F."/>
            <person name="Lajus A."/>
            <person name="Medigue C."/>
            <person name="Smalley N.E."/>
            <person name="Beck D."/>
            <person name="Bumgarner R."/>
            <person name="Vuilleumier S."/>
            <person name="Kalyuzhnaya M.G."/>
        </authorList>
    </citation>
    <scope>NUCLEOTIDE SEQUENCE [LARGE SCALE GENOMIC DNA]</scope>
    <source>
        <strain evidence="3">ATCC BAA-1314 / JCM 13912 / FAM5</strain>
    </source>
</reference>
<name>F5RBE3_METUF</name>
<organism evidence="2 3">
    <name type="scientific">Methyloversatilis universalis (strain ATCC BAA-1314 / DSM 25237 / JCM 13912 / CCUG 52030 / FAM5)</name>
    <dbReference type="NCBI Taxonomy" id="1000565"/>
    <lineage>
        <taxon>Bacteria</taxon>
        <taxon>Pseudomonadati</taxon>
        <taxon>Pseudomonadota</taxon>
        <taxon>Betaproteobacteria</taxon>
        <taxon>Nitrosomonadales</taxon>
        <taxon>Sterolibacteriaceae</taxon>
        <taxon>Methyloversatilis</taxon>
    </lineage>
</organism>
<feature type="coiled-coil region" evidence="1">
    <location>
        <begin position="99"/>
        <end position="126"/>
    </location>
</feature>
<dbReference type="eggNOG" id="ENOG502ZHS5">
    <property type="taxonomic scope" value="Bacteria"/>
</dbReference>
<gene>
    <name evidence="2" type="ORF">METUNv1_01586</name>
</gene>
<comment type="caution">
    <text evidence="2">The sequence shown here is derived from an EMBL/GenBank/DDBJ whole genome shotgun (WGS) entry which is preliminary data.</text>
</comment>
<evidence type="ECO:0000313" key="2">
    <source>
        <dbReference type="EMBL" id="EGK72114.1"/>
    </source>
</evidence>
<evidence type="ECO:0000313" key="3">
    <source>
        <dbReference type="Proteomes" id="UP000005019"/>
    </source>
</evidence>
<accession>F5RBE3</accession>
<protein>
    <submittedName>
        <fullName evidence="2">Uncharacterized protein</fullName>
    </submittedName>
</protein>
<dbReference type="Proteomes" id="UP000005019">
    <property type="component" value="Unassembled WGS sequence"/>
</dbReference>